<accession>A0ACC7MF72</accession>
<keyword evidence="1" id="KW-0808">Transferase</keyword>
<keyword evidence="1" id="KW-0489">Methyltransferase</keyword>
<name>A0ACC7MF72_9BURK</name>
<keyword evidence="2" id="KW-1185">Reference proteome</keyword>
<evidence type="ECO:0000313" key="2">
    <source>
        <dbReference type="Proteomes" id="UP001168096"/>
    </source>
</evidence>
<reference evidence="1" key="1">
    <citation type="submission" date="2024-11" db="EMBL/GenBank/DDBJ databases">
        <title>Description of Massilia orientalis sp. nov., isolated from rhizosphere soil of Ageratina adenophora.</title>
        <authorList>
            <person name="Wang Y."/>
        </authorList>
    </citation>
    <scope>NUCLEOTIDE SEQUENCE</scope>
    <source>
        <strain evidence="1">YIM B02787</strain>
    </source>
</reference>
<organism evidence="1 2">
    <name type="scientific">Massilia orientalis</name>
    <dbReference type="NCBI Taxonomy" id="3050128"/>
    <lineage>
        <taxon>Bacteria</taxon>
        <taxon>Pseudomonadati</taxon>
        <taxon>Pseudomonadota</taxon>
        <taxon>Betaproteobacteria</taxon>
        <taxon>Burkholderiales</taxon>
        <taxon>Oxalobacteraceae</taxon>
        <taxon>Telluria group</taxon>
        <taxon>Massilia</taxon>
    </lineage>
</organism>
<gene>
    <name evidence="1" type="ORF">QPK29_020610</name>
</gene>
<dbReference type="EMBL" id="JASNRB020000013">
    <property type="protein sequence ID" value="MFJ1470120.1"/>
    <property type="molecule type" value="Genomic_DNA"/>
</dbReference>
<sequence>MNQLDLFSHITGAYASASDGELTNDALYRAVADRAGIDIGAMNATVPIGKARTQRSPIKRAVRWYQQDLRAMGVIEKVPDARGVWRLTEEAGRKLKRSQSSVKMVAFSTKLGVAIWGSNQDVYPHLGQPIMLALTSPPYPLRCARAYGNVNEQEYVDFVVRSLEPIVKNLAPEGSIVLNVSQDIFMSRSPARSTYNERLVLAICDRLGLHLMDRFVWHNASKPPGPIQWASKERVQVNVAYEPVYWFAADPLRVNADNRRVLQPHSARHAALIARGGEQRQAVFGDGAYRINPGSFGNPTAGAIPRNVLAFGHQCADSAAHRRRARDLGFATHGAPFPHSIPNFFIRFLTEVGQLVVDMFGGTLKTGLAAERLGRRWMVTENILDYIRPSAELFRQFPGFEINPGFEEVRGAG</sequence>
<dbReference type="Proteomes" id="UP001168096">
    <property type="component" value="Unassembled WGS sequence"/>
</dbReference>
<protein>
    <submittedName>
        <fullName evidence="1">DNA methyltransferase</fullName>
    </submittedName>
</protein>
<evidence type="ECO:0000313" key="1">
    <source>
        <dbReference type="EMBL" id="MFJ1470120.1"/>
    </source>
</evidence>
<comment type="caution">
    <text evidence="1">The sequence shown here is derived from an EMBL/GenBank/DDBJ whole genome shotgun (WGS) entry which is preliminary data.</text>
</comment>
<proteinExistence type="predicted"/>